<comment type="caution">
    <text evidence="2">The sequence shown here is derived from an EMBL/GenBank/DDBJ whole genome shotgun (WGS) entry which is preliminary data.</text>
</comment>
<dbReference type="EMBL" id="JANRMI010000004">
    <property type="protein sequence ID" value="MDG0817770.1"/>
    <property type="molecule type" value="Genomic_DNA"/>
</dbReference>
<evidence type="ECO:0000313" key="3">
    <source>
        <dbReference type="Proteomes" id="UP001152321"/>
    </source>
</evidence>
<keyword evidence="3" id="KW-1185">Reference proteome</keyword>
<dbReference type="Proteomes" id="UP001152321">
    <property type="component" value="Unassembled WGS sequence"/>
</dbReference>
<sequence>MALDNSDHCATLKIKISSFQLGIFAFLLVVLSSLLRPGVKFEEKHLILPPPQIERFSFGYSEVVADVFWIRILQDFDYCDEKIVEGQCRNNSWMFQMLDVTTKLAPHFRIAYAAGGISLTVLVGDLEGATKIFERGVQMLPHDWTISYRAAYHYLYEVKDKKRAAELLIQAGQNGAPPWVFTLAGRLYSDSGELDLAQNLLQEMKDTNQDETLIKRLQDKIDSMKASKVSSKQ</sequence>
<keyword evidence="1" id="KW-1133">Transmembrane helix</keyword>
<organism evidence="2 3">
    <name type="scientific">Bdellovibrio svalbardensis</name>
    <dbReference type="NCBI Taxonomy" id="2972972"/>
    <lineage>
        <taxon>Bacteria</taxon>
        <taxon>Pseudomonadati</taxon>
        <taxon>Bdellovibrionota</taxon>
        <taxon>Bdellovibrionia</taxon>
        <taxon>Bdellovibrionales</taxon>
        <taxon>Pseudobdellovibrionaceae</taxon>
        <taxon>Bdellovibrio</taxon>
    </lineage>
</organism>
<evidence type="ECO:0000313" key="2">
    <source>
        <dbReference type="EMBL" id="MDG0817770.1"/>
    </source>
</evidence>
<reference evidence="2" key="1">
    <citation type="submission" date="2022-08" db="EMBL/GenBank/DDBJ databases">
        <title>Novel Bdellovibrio Species Isolated from Svalbard: Designation Bdellovibrio svalbardensis.</title>
        <authorList>
            <person name="Mitchell R.J."/>
            <person name="Choi S.Y."/>
        </authorList>
    </citation>
    <scope>NUCLEOTIDE SEQUENCE</scope>
    <source>
        <strain evidence="2">PAP01</strain>
    </source>
</reference>
<evidence type="ECO:0000256" key="1">
    <source>
        <dbReference type="SAM" id="Phobius"/>
    </source>
</evidence>
<protein>
    <recommendedName>
        <fullName evidence="4">Tetratricopeptide repeat protein</fullName>
    </recommendedName>
</protein>
<feature type="transmembrane region" description="Helical" evidence="1">
    <location>
        <begin position="16"/>
        <end position="35"/>
    </location>
</feature>
<evidence type="ECO:0008006" key="4">
    <source>
        <dbReference type="Google" id="ProtNLM"/>
    </source>
</evidence>
<proteinExistence type="predicted"/>
<keyword evidence="1" id="KW-0472">Membrane</keyword>
<accession>A0ABT6DLL9</accession>
<keyword evidence="1" id="KW-0812">Transmembrane</keyword>
<gene>
    <name evidence="2" type="ORF">NWE73_15420</name>
</gene>
<name>A0ABT6DLL9_9BACT</name>
<dbReference type="RefSeq" id="WP_277579241.1">
    <property type="nucleotide sequence ID" value="NZ_JANRMI010000004.1"/>
</dbReference>